<dbReference type="EMBL" id="JACDUR010000001">
    <property type="protein sequence ID" value="MBA2889261.1"/>
    <property type="molecule type" value="Genomic_DNA"/>
</dbReference>
<keyword evidence="2" id="KW-1185">Reference proteome</keyword>
<protein>
    <submittedName>
        <fullName evidence="1">Uncharacterized protein</fullName>
    </submittedName>
</protein>
<organism evidence="1 2">
    <name type="scientific">Nonomuraea soli</name>
    <dbReference type="NCBI Taxonomy" id="1032476"/>
    <lineage>
        <taxon>Bacteria</taxon>
        <taxon>Bacillati</taxon>
        <taxon>Actinomycetota</taxon>
        <taxon>Actinomycetes</taxon>
        <taxon>Streptosporangiales</taxon>
        <taxon>Streptosporangiaceae</taxon>
        <taxon>Nonomuraea</taxon>
    </lineage>
</organism>
<gene>
    <name evidence="1" type="ORF">HNR30_000596</name>
</gene>
<name>A0A7W0CDS1_9ACTN</name>
<dbReference type="Proteomes" id="UP000530928">
    <property type="component" value="Unassembled WGS sequence"/>
</dbReference>
<evidence type="ECO:0000313" key="2">
    <source>
        <dbReference type="Proteomes" id="UP000530928"/>
    </source>
</evidence>
<dbReference type="AlphaFoldDB" id="A0A7W0CDS1"/>
<evidence type="ECO:0000313" key="1">
    <source>
        <dbReference type="EMBL" id="MBA2889261.1"/>
    </source>
</evidence>
<accession>A0A7W0CDS1</accession>
<reference evidence="1 2" key="1">
    <citation type="submission" date="2020-07" db="EMBL/GenBank/DDBJ databases">
        <title>Genomic Encyclopedia of Type Strains, Phase IV (KMG-IV): sequencing the most valuable type-strain genomes for metagenomic binning, comparative biology and taxonomic classification.</title>
        <authorList>
            <person name="Goeker M."/>
        </authorList>
    </citation>
    <scope>NUCLEOTIDE SEQUENCE [LARGE SCALE GENOMIC DNA]</scope>
    <source>
        <strain evidence="1 2">DSM 45533</strain>
    </source>
</reference>
<comment type="caution">
    <text evidence="1">The sequence shown here is derived from an EMBL/GenBank/DDBJ whole genome shotgun (WGS) entry which is preliminary data.</text>
</comment>
<dbReference type="RefSeq" id="WP_181608072.1">
    <property type="nucleotide sequence ID" value="NZ_BAABAM010000001.1"/>
</dbReference>
<proteinExistence type="predicted"/>
<sequence length="218" mass="23104">MTLPLSQLSALLMLMAETGQATNTVLKDRYGSAIDGQLRRTLNEAKLVESHRHGRGFEHVLTDSGWARAAEALREGVPVPSRAGTVAARVLLAWLGATVRRGERSLAELFAPDEVSASTAPATEGATAVLGHHEDAEGRVRAAYAALAARPGEWVRLAVLREHLADLPRDAVDAALVQLNRADGILIPEGNQKTLTPGDRAAAIVIGNQDKHLLAIGA</sequence>